<accession>H2KS59</accession>
<sequence length="221" mass="25478">MSDMNYTHETVDHTENFVDPTTGAHTQTIESLRHVYKMQNKRQCGTHRSLVDSYLCEFVWRQRSPCNGNDTYFGKTGRHDFRRRAENLPEYLMKIVRQNTKLRVIKCRKKTDPQGTRQLYCGHARAKLQGALRYSTRTFDVDPGSVIGVGILWRVTHILTEAAVAIESTKPCVHRIFRSPTETRQEELKRIAKNSIANGGKFSPLATDWSRIEVVKTNHSE</sequence>
<keyword evidence="2" id="KW-1185">Reference proteome</keyword>
<organism evidence="1 2">
    <name type="scientific">Clonorchis sinensis</name>
    <name type="common">Chinese liver fluke</name>
    <dbReference type="NCBI Taxonomy" id="79923"/>
    <lineage>
        <taxon>Eukaryota</taxon>
        <taxon>Metazoa</taxon>
        <taxon>Spiralia</taxon>
        <taxon>Lophotrochozoa</taxon>
        <taxon>Platyhelminthes</taxon>
        <taxon>Trematoda</taxon>
        <taxon>Digenea</taxon>
        <taxon>Opisthorchiida</taxon>
        <taxon>Opisthorchiata</taxon>
        <taxon>Opisthorchiidae</taxon>
        <taxon>Clonorchis</taxon>
    </lineage>
</organism>
<evidence type="ECO:0000313" key="1">
    <source>
        <dbReference type="EMBL" id="GAA37359.2"/>
    </source>
</evidence>
<dbReference type="PANTHER" id="PTHR47163:SF2">
    <property type="entry name" value="SI:DKEY-17M8.2"/>
    <property type="match status" value="1"/>
</dbReference>
<gene>
    <name evidence="1" type="ORF">CLF_108167</name>
</gene>
<proteinExistence type="predicted"/>
<dbReference type="AlphaFoldDB" id="H2KS59"/>
<evidence type="ECO:0000313" key="2">
    <source>
        <dbReference type="Proteomes" id="UP000008909"/>
    </source>
</evidence>
<reference evidence="1" key="1">
    <citation type="journal article" date="2011" name="Genome Biol.">
        <title>The draft genome of the carcinogenic human liver fluke Clonorchis sinensis.</title>
        <authorList>
            <person name="Wang X."/>
            <person name="Chen W."/>
            <person name="Huang Y."/>
            <person name="Sun J."/>
            <person name="Men J."/>
            <person name="Liu H."/>
            <person name="Luo F."/>
            <person name="Guo L."/>
            <person name="Lv X."/>
            <person name="Deng C."/>
            <person name="Zhou C."/>
            <person name="Fan Y."/>
            <person name="Li X."/>
            <person name="Huang L."/>
            <person name="Hu Y."/>
            <person name="Liang C."/>
            <person name="Hu X."/>
            <person name="Xu J."/>
            <person name="Yu X."/>
        </authorList>
    </citation>
    <scope>NUCLEOTIDE SEQUENCE [LARGE SCALE GENOMIC DNA]</scope>
    <source>
        <strain evidence="1">Henan</strain>
    </source>
</reference>
<dbReference type="Proteomes" id="UP000008909">
    <property type="component" value="Unassembled WGS sequence"/>
</dbReference>
<protein>
    <submittedName>
        <fullName evidence="1">Uncharacterized protein</fullName>
    </submittedName>
</protein>
<dbReference type="PANTHER" id="PTHR47163">
    <property type="entry name" value="DDE_TNP_IS1595 DOMAIN-CONTAINING PROTEIN"/>
    <property type="match status" value="1"/>
</dbReference>
<dbReference type="InterPro" id="IPR053164">
    <property type="entry name" value="IS1016-like_transposase"/>
</dbReference>
<name>H2KS59_CLOSI</name>
<dbReference type="EMBL" id="DF143302">
    <property type="protein sequence ID" value="GAA37359.2"/>
    <property type="molecule type" value="Genomic_DNA"/>
</dbReference>
<reference key="2">
    <citation type="submission" date="2011-10" db="EMBL/GenBank/DDBJ databases">
        <title>The genome and transcriptome sequence of Clonorchis sinensis provide insights into the carcinogenic liver fluke.</title>
        <authorList>
            <person name="Wang X."/>
            <person name="Huang Y."/>
            <person name="Chen W."/>
            <person name="Liu H."/>
            <person name="Guo L."/>
            <person name="Chen Y."/>
            <person name="Luo F."/>
            <person name="Zhou W."/>
            <person name="Sun J."/>
            <person name="Mao Q."/>
            <person name="Liang P."/>
            <person name="Zhou C."/>
            <person name="Tian Y."/>
            <person name="Men J."/>
            <person name="Lv X."/>
            <person name="Huang L."/>
            <person name="Zhou J."/>
            <person name="Hu Y."/>
            <person name="Li R."/>
            <person name="Zhang F."/>
            <person name="Lei H."/>
            <person name="Li X."/>
            <person name="Hu X."/>
            <person name="Liang C."/>
            <person name="Xu J."/>
            <person name="Wu Z."/>
            <person name="Yu X."/>
        </authorList>
    </citation>
    <scope>NUCLEOTIDE SEQUENCE</scope>
    <source>
        <strain>Henan</strain>
    </source>
</reference>